<feature type="binding site" evidence="7">
    <location>
        <begin position="193"/>
        <end position="194"/>
    </location>
    <ligand>
        <name>substrate</name>
    </ligand>
</feature>
<evidence type="ECO:0000256" key="4">
    <source>
        <dbReference type="ARBA" id="ARBA00022984"/>
    </source>
</evidence>
<dbReference type="Proteomes" id="UP001176960">
    <property type="component" value="Unassembled WGS sequence"/>
</dbReference>
<feature type="binding site" evidence="7">
    <location>
        <begin position="46"/>
        <end position="47"/>
    </location>
    <ligand>
        <name>substrate</name>
    </ligand>
</feature>
<dbReference type="AlphaFoldDB" id="A0AA35UNH8"/>
<comment type="caution">
    <text evidence="8">The sequence shown here is derived from an EMBL/GenBank/DDBJ whole genome shotgun (WGS) entry which is preliminary data.</text>
</comment>
<keyword evidence="4 7" id="KW-0573">Peptidoglycan synthesis</keyword>
<evidence type="ECO:0000256" key="3">
    <source>
        <dbReference type="ARBA" id="ARBA00022960"/>
    </source>
</evidence>
<dbReference type="HAMAP" id="MF_00258">
    <property type="entry name" value="Glu_racemase"/>
    <property type="match status" value="1"/>
</dbReference>
<keyword evidence="6 7" id="KW-0961">Cell wall biogenesis/degradation</keyword>
<organism evidence="8 9">
    <name type="scientific">Brytella acorum</name>
    <dbReference type="NCBI Taxonomy" id="2959299"/>
    <lineage>
        <taxon>Bacteria</taxon>
        <taxon>Pseudomonadati</taxon>
        <taxon>Pseudomonadota</taxon>
        <taxon>Alphaproteobacteria</taxon>
        <taxon>Acetobacterales</taxon>
        <taxon>Acetobacteraceae</taxon>
        <taxon>Brytella</taxon>
    </lineage>
</organism>
<dbReference type="SUPFAM" id="SSF53681">
    <property type="entry name" value="Aspartate/glutamate racemase"/>
    <property type="match status" value="2"/>
</dbReference>
<comment type="pathway">
    <text evidence="7">Cell wall biogenesis; peptidoglycan biosynthesis.</text>
</comment>
<gene>
    <name evidence="7 8" type="primary">murI</name>
    <name evidence="8" type="ORF">LMG32879_001534</name>
</gene>
<sequence length="290" mass="31326">MSIRPRGRVLAFDSGIGGLGVVRALREALPQGTKVDYLADNALFPYGEQDDDLLVSRLLTLIGEQIEARRPDLVLIACNTASTLALEPLRARFSVPFVGCVPPVRWAARVSISRVIGILATAATVRRPYLGSLHRAYATDCIMITHGARGLADLAERAFLGEDIPEVLVSRELAALFGQLGGEDIDTVGLGCTHYTFLTQTFARLGPAHVTWLDPAASVARQAATVLEQHCDSHSVRAPREAEEEMILTAPPPEPERLRAAIARMGYGGFTVLERPAPSRAAPQFARLTV</sequence>
<comment type="similarity">
    <text evidence="7">Belongs to the aspartate/glutamate racemases family.</text>
</comment>
<dbReference type="RefSeq" id="WP_289841369.1">
    <property type="nucleotide sequence ID" value="NZ_CATKSH010000007.1"/>
</dbReference>
<keyword evidence="3 7" id="KW-0133">Cell shape</keyword>
<reference evidence="8" key="1">
    <citation type="submission" date="2023-03" db="EMBL/GenBank/DDBJ databases">
        <authorList>
            <person name="Cleenwerck I."/>
        </authorList>
    </citation>
    <scope>NUCLEOTIDE SEQUENCE</scope>
    <source>
        <strain evidence="8">LMG 32879</strain>
    </source>
</reference>
<name>A0AA35UNH8_9PROT</name>
<keyword evidence="9" id="KW-1185">Reference proteome</keyword>
<evidence type="ECO:0000256" key="2">
    <source>
        <dbReference type="ARBA" id="ARBA00013090"/>
    </source>
</evidence>
<dbReference type="InterPro" id="IPR001920">
    <property type="entry name" value="Asp/Glu_race"/>
</dbReference>
<dbReference type="PANTHER" id="PTHR21198">
    <property type="entry name" value="GLUTAMATE RACEMASE"/>
    <property type="match status" value="1"/>
</dbReference>
<proteinExistence type="inferred from homology"/>
<dbReference type="GO" id="GO:0008360">
    <property type="term" value="P:regulation of cell shape"/>
    <property type="evidence" value="ECO:0007669"/>
    <property type="project" value="UniProtKB-KW"/>
</dbReference>
<protein>
    <recommendedName>
        <fullName evidence="2 7">Glutamate racemase</fullName>
        <ecNumber evidence="2 7">5.1.1.3</ecNumber>
    </recommendedName>
</protein>
<dbReference type="GO" id="GO:0071555">
    <property type="term" value="P:cell wall organization"/>
    <property type="evidence" value="ECO:0007669"/>
    <property type="project" value="UniProtKB-KW"/>
</dbReference>
<feature type="active site" description="Proton donor/acceptor" evidence="7">
    <location>
        <position position="78"/>
    </location>
</feature>
<evidence type="ECO:0000256" key="5">
    <source>
        <dbReference type="ARBA" id="ARBA00023235"/>
    </source>
</evidence>
<dbReference type="Pfam" id="PF01177">
    <property type="entry name" value="Asp_Glu_race"/>
    <property type="match status" value="1"/>
</dbReference>
<dbReference type="Gene3D" id="3.40.50.1860">
    <property type="match status" value="2"/>
</dbReference>
<dbReference type="EC" id="5.1.1.3" evidence="2 7"/>
<evidence type="ECO:0000256" key="7">
    <source>
        <dbReference type="HAMAP-Rule" id="MF_00258"/>
    </source>
</evidence>
<dbReference type="GO" id="GO:0009252">
    <property type="term" value="P:peptidoglycan biosynthetic process"/>
    <property type="evidence" value="ECO:0007669"/>
    <property type="project" value="UniProtKB-UniRule"/>
</dbReference>
<keyword evidence="5 7" id="KW-0413">Isomerase</keyword>
<dbReference type="EMBL" id="CATKSH010000007">
    <property type="protein sequence ID" value="CAI9120696.1"/>
    <property type="molecule type" value="Genomic_DNA"/>
</dbReference>
<comment type="function">
    <text evidence="7">Provides the (R)-glutamate required for cell wall biosynthesis.</text>
</comment>
<dbReference type="InterPro" id="IPR015942">
    <property type="entry name" value="Asp/Glu/hydantoin_racemase"/>
</dbReference>
<feature type="active site" description="Proton donor/acceptor" evidence="7">
    <location>
        <position position="192"/>
    </location>
</feature>
<evidence type="ECO:0000256" key="6">
    <source>
        <dbReference type="ARBA" id="ARBA00023316"/>
    </source>
</evidence>
<dbReference type="InterPro" id="IPR004391">
    <property type="entry name" value="Glu_race"/>
</dbReference>
<evidence type="ECO:0000256" key="1">
    <source>
        <dbReference type="ARBA" id="ARBA00001602"/>
    </source>
</evidence>
<feature type="binding site" evidence="7">
    <location>
        <begin position="13"/>
        <end position="14"/>
    </location>
    <ligand>
        <name>substrate</name>
    </ligand>
</feature>
<comment type="catalytic activity">
    <reaction evidence="1 7">
        <text>L-glutamate = D-glutamate</text>
        <dbReference type="Rhea" id="RHEA:12813"/>
        <dbReference type="ChEBI" id="CHEBI:29985"/>
        <dbReference type="ChEBI" id="CHEBI:29986"/>
        <dbReference type="EC" id="5.1.1.3"/>
    </reaction>
</comment>
<evidence type="ECO:0000313" key="9">
    <source>
        <dbReference type="Proteomes" id="UP001176960"/>
    </source>
</evidence>
<dbReference type="PANTHER" id="PTHR21198:SF2">
    <property type="entry name" value="GLUTAMATE RACEMASE"/>
    <property type="match status" value="1"/>
</dbReference>
<dbReference type="NCBIfam" id="TIGR00067">
    <property type="entry name" value="glut_race"/>
    <property type="match status" value="1"/>
</dbReference>
<feature type="binding site" evidence="7">
    <location>
        <begin position="79"/>
        <end position="80"/>
    </location>
    <ligand>
        <name>substrate</name>
    </ligand>
</feature>
<evidence type="ECO:0000313" key="8">
    <source>
        <dbReference type="EMBL" id="CAI9120696.1"/>
    </source>
</evidence>
<dbReference type="GO" id="GO:0008881">
    <property type="term" value="F:glutamate racemase activity"/>
    <property type="evidence" value="ECO:0007669"/>
    <property type="project" value="UniProtKB-UniRule"/>
</dbReference>
<accession>A0AA35UNH8</accession>